<dbReference type="AlphaFoldDB" id="A0A9P9D736"/>
<dbReference type="OrthoDB" id="1911848at2759"/>
<name>A0A9P9D736_9HYPO</name>
<evidence type="ECO:0000313" key="2">
    <source>
        <dbReference type="Proteomes" id="UP000717696"/>
    </source>
</evidence>
<reference evidence="1" key="1">
    <citation type="journal article" date="2021" name="Nat. Commun.">
        <title>Genetic determinants of endophytism in the Arabidopsis root mycobiome.</title>
        <authorList>
            <person name="Mesny F."/>
            <person name="Miyauchi S."/>
            <person name="Thiergart T."/>
            <person name="Pickel B."/>
            <person name="Atanasova L."/>
            <person name="Karlsson M."/>
            <person name="Huettel B."/>
            <person name="Barry K.W."/>
            <person name="Haridas S."/>
            <person name="Chen C."/>
            <person name="Bauer D."/>
            <person name="Andreopoulos W."/>
            <person name="Pangilinan J."/>
            <person name="LaButti K."/>
            <person name="Riley R."/>
            <person name="Lipzen A."/>
            <person name="Clum A."/>
            <person name="Drula E."/>
            <person name="Henrissat B."/>
            <person name="Kohler A."/>
            <person name="Grigoriev I.V."/>
            <person name="Martin F.M."/>
            <person name="Hacquard S."/>
        </authorList>
    </citation>
    <scope>NUCLEOTIDE SEQUENCE</scope>
    <source>
        <strain evidence="1">MPI-CAGE-AT-0021</strain>
    </source>
</reference>
<organism evidence="1 2">
    <name type="scientific">Dactylonectria estremocensis</name>
    <dbReference type="NCBI Taxonomy" id="1079267"/>
    <lineage>
        <taxon>Eukaryota</taxon>
        <taxon>Fungi</taxon>
        <taxon>Dikarya</taxon>
        <taxon>Ascomycota</taxon>
        <taxon>Pezizomycotina</taxon>
        <taxon>Sordariomycetes</taxon>
        <taxon>Hypocreomycetidae</taxon>
        <taxon>Hypocreales</taxon>
        <taxon>Nectriaceae</taxon>
        <taxon>Dactylonectria</taxon>
    </lineage>
</organism>
<accession>A0A9P9D736</accession>
<dbReference type="Proteomes" id="UP000717696">
    <property type="component" value="Unassembled WGS sequence"/>
</dbReference>
<sequence length="302" mass="33940">MDPGTILAGVQLCARSIGFIAQTCENYRAANAEMAERIAIVENTWIRTRIQVEFIELLGPIHDAEHHRVLENILGVLAARLSSAVRKLDGVLPKQENGAGGEPSPGWFRFSRGVRVRLRQGLARRDHPRRGGMVVETAPSSLSLTNGLRTALRPDGPHHSVFLPRTDLDFLPIPYCNAKAVCRRGSSDRWFLANRLTCRPTVDVNAMTRDIRTLAKKLTHADPLTFNLFQYKGVMRITDPSRPSHIRAFDLVFFIPDGMKIPHNLHGGPYQDEAFADYGREVLSRCALVSDQPRRGQRSFWQ</sequence>
<proteinExistence type="predicted"/>
<evidence type="ECO:0000313" key="1">
    <source>
        <dbReference type="EMBL" id="KAH7113652.1"/>
    </source>
</evidence>
<dbReference type="EMBL" id="JAGMUU010000045">
    <property type="protein sequence ID" value="KAH7113652.1"/>
    <property type="molecule type" value="Genomic_DNA"/>
</dbReference>
<keyword evidence="2" id="KW-1185">Reference proteome</keyword>
<protein>
    <submittedName>
        <fullName evidence="1">Uncharacterized protein</fullName>
    </submittedName>
</protein>
<comment type="caution">
    <text evidence="1">The sequence shown here is derived from an EMBL/GenBank/DDBJ whole genome shotgun (WGS) entry which is preliminary data.</text>
</comment>
<gene>
    <name evidence="1" type="ORF">B0J13DRAFT_656877</name>
</gene>